<accession>A0AAF0J2P9</accession>
<dbReference type="Proteomes" id="UP001214415">
    <property type="component" value="Chromosome 2"/>
</dbReference>
<gene>
    <name evidence="1" type="ORF">MEQU1_000875</name>
</gene>
<reference evidence="1" key="1">
    <citation type="submission" date="2023-03" db="EMBL/GenBank/DDBJ databases">
        <title>Mating type loci evolution in Malassezia.</title>
        <authorList>
            <person name="Coelho M.A."/>
        </authorList>
    </citation>
    <scope>NUCLEOTIDE SEQUENCE</scope>
    <source>
        <strain evidence="1">CBS 12830</strain>
    </source>
</reference>
<sequence length="125" mass="13943">MQRAWHGRRLHVDLLDYDTPDEEPMSLSMDESCMLTIHTEQGEHALTLLPCCAQEAAQASVPLLAELSLMLTASIDAAHTRQAAMEQALQAAQASLDAERVKYRERRILRPRSHILDAFGGFEGD</sequence>
<proteinExistence type="predicted"/>
<protein>
    <submittedName>
        <fullName evidence="1">Uncharacterized protein</fullName>
    </submittedName>
</protein>
<keyword evidence="2" id="KW-1185">Reference proteome</keyword>
<evidence type="ECO:0000313" key="2">
    <source>
        <dbReference type="Proteomes" id="UP001214415"/>
    </source>
</evidence>
<name>A0AAF0J2P9_9BASI</name>
<evidence type="ECO:0000313" key="1">
    <source>
        <dbReference type="EMBL" id="WFD22210.1"/>
    </source>
</evidence>
<dbReference type="AlphaFoldDB" id="A0AAF0J2P9"/>
<dbReference type="EMBL" id="CP119901">
    <property type="protein sequence ID" value="WFD22210.1"/>
    <property type="molecule type" value="Genomic_DNA"/>
</dbReference>
<organism evidence="1 2">
    <name type="scientific">Malassezia equina</name>
    <dbReference type="NCBI Taxonomy" id="1381935"/>
    <lineage>
        <taxon>Eukaryota</taxon>
        <taxon>Fungi</taxon>
        <taxon>Dikarya</taxon>
        <taxon>Basidiomycota</taxon>
        <taxon>Ustilaginomycotina</taxon>
        <taxon>Malasseziomycetes</taxon>
        <taxon>Malasseziales</taxon>
        <taxon>Malasseziaceae</taxon>
        <taxon>Malassezia</taxon>
    </lineage>
</organism>